<dbReference type="Pfam" id="PF02748">
    <property type="entry name" value="PyrI_C"/>
    <property type="match status" value="1"/>
</dbReference>
<feature type="binding site" evidence="7">
    <location>
        <position position="138"/>
    </location>
    <ligand>
        <name>Zn(2+)</name>
        <dbReference type="ChEBI" id="CHEBI:29105"/>
    </ligand>
</feature>
<organism evidence="10 11">
    <name type="scientific">Halococcoides cellulosivorans</name>
    <dbReference type="NCBI Taxonomy" id="1679096"/>
    <lineage>
        <taxon>Archaea</taxon>
        <taxon>Methanobacteriati</taxon>
        <taxon>Methanobacteriota</taxon>
        <taxon>Stenosarchaea group</taxon>
        <taxon>Halobacteria</taxon>
        <taxon>Halobacteriales</taxon>
        <taxon>Haloarculaceae</taxon>
        <taxon>Halococcoides</taxon>
    </lineage>
</organism>
<dbReference type="EMBL" id="CP028858">
    <property type="protein sequence ID" value="AWB27268.1"/>
    <property type="molecule type" value="Genomic_DNA"/>
</dbReference>
<evidence type="ECO:0000256" key="5">
    <source>
        <dbReference type="ARBA" id="ARBA00022833"/>
    </source>
</evidence>
<accession>A0A2R4X0E6</accession>
<evidence type="ECO:0000256" key="6">
    <source>
        <dbReference type="ARBA" id="ARBA00022975"/>
    </source>
</evidence>
<keyword evidence="6 7" id="KW-0665">Pyrimidine biosynthesis</keyword>
<protein>
    <recommendedName>
        <fullName evidence="3 7">Aspartate carbamoyltransferase regulatory chain</fullName>
    </recommendedName>
</protein>
<dbReference type="RefSeq" id="WP_108381637.1">
    <property type="nucleotide sequence ID" value="NZ_CP028858.1"/>
</dbReference>
<dbReference type="GeneID" id="36512022"/>
<reference evidence="10 11" key="1">
    <citation type="submission" date="2018-04" db="EMBL/GenBank/DDBJ databases">
        <title>Halococcoides cellulosivorans gen. nov., sp. nov., an extremely halophilic cellulose-utilizing haloarchaeon from hypersaline lakes.</title>
        <authorList>
            <person name="Sorokin D.Y."/>
            <person name="Toshchakov S.V."/>
            <person name="Samarov N.I."/>
            <person name="Korzhenkov A."/>
            <person name="Kublanov I.V."/>
        </authorList>
    </citation>
    <scope>NUCLEOTIDE SEQUENCE [LARGE SCALE GENOMIC DNA]</scope>
    <source>
        <strain evidence="10 11">HArcel1</strain>
    </source>
</reference>
<dbReference type="GO" id="GO:0006207">
    <property type="term" value="P:'de novo' pyrimidine nucleobase biosynthetic process"/>
    <property type="evidence" value="ECO:0007669"/>
    <property type="project" value="InterPro"/>
</dbReference>
<dbReference type="InterPro" id="IPR020542">
    <property type="entry name" value="Asp_carbamoyltrfase_reg_C"/>
</dbReference>
<dbReference type="Gene3D" id="3.30.70.140">
    <property type="entry name" value="Aspartate carbamoyltransferase regulatory subunit, N-terminal domain"/>
    <property type="match status" value="1"/>
</dbReference>
<evidence type="ECO:0000313" key="11">
    <source>
        <dbReference type="Proteomes" id="UP000244727"/>
    </source>
</evidence>
<evidence type="ECO:0000256" key="1">
    <source>
        <dbReference type="ARBA" id="ARBA00002565"/>
    </source>
</evidence>
<feature type="binding site" evidence="7">
    <location>
        <position position="109"/>
    </location>
    <ligand>
        <name>Zn(2+)</name>
        <dbReference type="ChEBI" id="CHEBI:29105"/>
    </ligand>
</feature>
<dbReference type="KEGG" id="harc:HARCEL1_05905"/>
<dbReference type="InterPro" id="IPR036793">
    <property type="entry name" value="Asp_carbatrfase_reg_N_sf"/>
</dbReference>
<dbReference type="GO" id="GO:0006221">
    <property type="term" value="P:pyrimidine nucleotide biosynthetic process"/>
    <property type="evidence" value="ECO:0007669"/>
    <property type="project" value="UniProtKB-UniRule"/>
</dbReference>
<keyword evidence="5 7" id="KW-0862">Zinc</keyword>
<comment type="function">
    <text evidence="1 7">Involved in allosteric regulation of aspartate carbamoyltransferase.</text>
</comment>
<feature type="domain" description="Aspartate carbamoyltransferase regulatory subunit C-terminal" evidence="9">
    <location>
        <begin position="102"/>
        <end position="145"/>
    </location>
</feature>
<proteinExistence type="inferred from homology"/>
<name>A0A2R4X0E6_9EURY</name>
<evidence type="ECO:0000259" key="9">
    <source>
        <dbReference type="Pfam" id="PF02748"/>
    </source>
</evidence>
<feature type="domain" description="Aspartate carbamoyltransferase regulatory subunit N-terminal" evidence="8">
    <location>
        <begin position="6"/>
        <end position="97"/>
    </location>
</feature>
<dbReference type="GO" id="GO:0016740">
    <property type="term" value="F:transferase activity"/>
    <property type="evidence" value="ECO:0007669"/>
    <property type="project" value="UniProtKB-KW"/>
</dbReference>
<keyword evidence="4 7" id="KW-0479">Metal-binding</keyword>
<dbReference type="HAMAP" id="MF_00002">
    <property type="entry name" value="Asp_carb_tr_reg"/>
    <property type="match status" value="1"/>
</dbReference>
<feature type="binding site" evidence="7">
    <location>
        <position position="114"/>
    </location>
    <ligand>
        <name>Zn(2+)</name>
        <dbReference type="ChEBI" id="CHEBI:29105"/>
    </ligand>
</feature>
<evidence type="ECO:0000259" key="8">
    <source>
        <dbReference type="Pfam" id="PF01948"/>
    </source>
</evidence>
<evidence type="ECO:0000313" key="10">
    <source>
        <dbReference type="EMBL" id="AWB27268.1"/>
    </source>
</evidence>
<gene>
    <name evidence="7" type="primary">pyrI</name>
    <name evidence="10" type="ORF">HARCEL1_05905</name>
</gene>
<dbReference type="Pfam" id="PF01948">
    <property type="entry name" value="PyrI"/>
    <property type="match status" value="1"/>
</dbReference>
<feature type="binding site" evidence="7">
    <location>
        <position position="135"/>
    </location>
    <ligand>
        <name>Zn(2+)</name>
        <dbReference type="ChEBI" id="CHEBI:29105"/>
    </ligand>
</feature>
<dbReference type="PANTHER" id="PTHR35805">
    <property type="entry name" value="ASPARTATE CARBAMOYLTRANSFERASE REGULATORY CHAIN"/>
    <property type="match status" value="1"/>
</dbReference>
<dbReference type="SUPFAM" id="SSF54893">
    <property type="entry name" value="Aspartate carbamoyltransferase, Regulatory-chain, N-terminal domain"/>
    <property type="match status" value="1"/>
</dbReference>
<dbReference type="GO" id="GO:0046872">
    <property type="term" value="F:metal ion binding"/>
    <property type="evidence" value="ECO:0007669"/>
    <property type="project" value="UniProtKB-KW"/>
</dbReference>
<comment type="cofactor">
    <cofactor evidence="7">
        <name>Zn(2+)</name>
        <dbReference type="ChEBI" id="CHEBI:29105"/>
    </cofactor>
    <text evidence="7">Binds 1 zinc ion per subunit.</text>
</comment>
<dbReference type="Gene3D" id="2.30.30.20">
    <property type="entry name" value="Aspartate carbamoyltransferase regulatory subunit, C-terminal domain"/>
    <property type="match status" value="1"/>
</dbReference>
<evidence type="ECO:0000256" key="4">
    <source>
        <dbReference type="ARBA" id="ARBA00022723"/>
    </source>
</evidence>
<dbReference type="SUPFAM" id="SSF57825">
    <property type="entry name" value="Aspartate carbamoyltransferase, Regulatory-chain, C-terminal domain"/>
    <property type="match status" value="1"/>
</dbReference>
<dbReference type="GO" id="GO:0009347">
    <property type="term" value="C:aspartate carbamoyltransferase complex"/>
    <property type="evidence" value="ECO:0007669"/>
    <property type="project" value="InterPro"/>
</dbReference>
<dbReference type="PANTHER" id="PTHR35805:SF1">
    <property type="entry name" value="ASPARTATE CARBAMOYLTRANSFERASE REGULATORY CHAIN"/>
    <property type="match status" value="1"/>
</dbReference>
<comment type="similarity">
    <text evidence="2 7">Belongs to the PyrI family.</text>
</comment>
<evidence type="ECO:0000256" key="3">
    <source>
        <dbReference type="ARBA" id="ARBA00021764"/>
    </source>
</evidence>
<dbReference type="AlphaFoldDB" id="A0A2R4X0E6"/>
<sequence length="153" mass="16729">MSDQQLRVSKIEDGTVIDHITGGQALNVLTILEITGRAGVPVSVVMHVPSDHLSTKDIVKIEGRELSEAEVDVLSLIAPSATINIIRDYEVVDKRRVTRPDRVIGVLHCPNPNCISTKDEPVESNFEVLDDAVRCAYCDTIVRDDIAALIDDA</sequence>
<keyword evidence="10" id="KW-0808">Transferase</keyword>
<dbReference type="Proteomes" id="UP000244727">
    <property type="component" value="Chromosome"/>
</dbReference>
<dbReference type="InterPro" id="IPR002801">
    <property type="entry name" value="Asp_carbamoylTrfase_reg"/>
</dbReference>
<evidence type="ECO:0000256" key="2">
    <source>
        <dbReference type="ARBA" id="ARBA00010498"/>
    </source>
</evidence>
<dbReference type="InterPro" id="IPR036792">
    <property type="entry name" value="Asp_carbatrfase_reg_C_sf"/>
</dbReference>
<dbReference type="NCBIfam" id="TIGR00240">
    <property type="entry name" value="ATCase_reg"/>
    <property type="match status" value="1"/>
</dbReference>
<comment type="subunit">
    <text evidence="7">Contains catalytic and regulatory chains.</text>
</comment>
<keyword evidence="11" id="KW-1185">Reference proteome</keyword>
<evidence type="ECO:0000256" key="7">
    <source>
        <dbReference type="HAMAP-Rule" id="MF_00002"/>
    </source>
</evidence>
<dbReference type="InterPro" id="IPR020545">
    <property type="entry name" value="Asp_carbamoyltransf_reg_N"/>
</dbReference>